<protein>
    <submittedName>
        <fullName evidence="2">DUF397 family protein</fullName>
    </submittedName>
</protein>
<accession>A0AAC9PSE0</accession>
<dbReference type="Pfam" id="PF04149">
    <property type="entry name" value="DUF397"/>
    <property type="match status" value="1"/>
</dbReference>
<dbReference type="KEGG" id="acad:UA74_13390"/>
<dbReference type="InterPro" id="IPR007278">
    <property type="entry name" value="DUF397"/>
</dbReference>
<feature type="domain" description="DUF397" evidence="1">
    <location>
        <begin position="6"/>
        <end position="63"/>
    </location>
</feature>
<evidence type="ECO:0000313" key="3">
    <source>
        <dbReference type="Proteomes" id="UP000185511"/>
    </source>
</evidence>
<sequence length="71" mass="7310">MDIEGAHWRKSSFSGGGGPGNGNCIEVAAFPDGSIALRDSKNPAGGVICFSGTEVSDWITSIKAGRFDHLG</sequence>
<reference evidence="3" key="1">
    <citation type="submission" date="2016-06" db="EMBL/GenBank/DDBJ databases">
        <title>Complete genome sequence of Actinoalloteichus fjordicus DSM 46855 (=ADI127-17), type strain of the new species Actinoalloteichus fjordicus.</title>
        <authorList>
            <person name="Ruckert C."/>
            <person name="Nouioui I."/>
            <person name="Willmese J."/>
            <person name="van Wezel G."/>
            <person name="Klenk H.-P."/>
            <person name="Kalinowski J."/>
            <person name="Zotchev S.B."/>
        </authorList>
    </citation>
    <scope>NUCLEOTIDE SEQUENCE [LARGE SCALE GENOMIC DNA]</scope>
    <source>
        <strain evidence="3">ADI127-7</strain>
    </source>
</reference>
<organism evidence="2 3">
    <name type="scientific">Actinoalloteichus fjordicus</name>
    <dbReference type="NCBI Taxonomy" id="1612552"/>
    <lineage>
        <taxon>Bacteria</taxon>
        <taxon>Bacillati</taxon>
        <taxon>Actinomycetota</taxon>
        <taxon>Actinomycetes</taxon>
        <taxon>Pseudonocardiales</taxon>
        <taxon>Pseudonocardiaceae</taxon>
        <taxon>Actinoalloteichus</taxon>
    </lineage>
</organism>
<dbReference type="AlphaFoldDB" id="A0AAC9PSE0"/>
<evidence type="ECO:0000313" key="2">
    <source>
        <dbReference type="EMBL" id="APU14736.1"/>
    </source>
</evidence>
<evidence type="ECO:0000259" key="1">
    <source>
        <dbReference type="Pfam" id="PF04149"/>
    </source>
</evidence>
<keyword evidence="3" id="KW-1185">Reference proteome</keyword>
<dbReference type="EMBL" id="CP016076">
    <property type="protein sequence ID" value="APU14736.1"/>
    <property type="molecule type" value="Genomic_DNA"/>
</dbReference>
<name>A0AAC9PSE0_9PSEU</name>
<proteinExistence type="predicted"/>
<dbReference type="Proteomes" id="UP000185511">
    <property type="component" value="Chromosome"/>
</dbReference>
<dbReference type="RefSeq" id="WP_075740543.1">
    <property type="nucleotide sequence ID" value="NZ_CP016076.1"/>
</dbReference>
<gene>
    <name evidence="2" type="ORF">UA74_13390</name>
</gene>